<evidence type="ECO:0000259" key="5">
    <source>
        <dbReference type="SMART" id="SM00409"/>
    </source>
</evidence>
<evidence type="ECO:0000313" key="7">
    <source>
        <dbReference type="Proteomes" id="UP000525714"/>
    </source>
</evidence>
<keyword evidence="7" id="KW-1185">Reference proteome</keyword>
<name>A0A7K5JR98_9TYRA</name>
<dbReference type="Gene3D" id="2.60.40.10">
    <property type="entry name" value="Immunoglobulins"/>
    <property type="match status" value="2"/>
</dbReference>
<dbReference type="GO" id="GO:0016020">
    <property type="term" value="C:membrane"/>
    <property type="evidence" value="ECO:0007669"/>
    <property type="project" value="UniProtKB-SubCell"/>
</dbReference>
<dbReference type="SMART" id="SM00409">
    <property type="entry name" value="IG"/>
    <property type="match status" value="1"/>
</dbReference>
<dbReference type="InterPro" id="IPR036179">
    <property type="entry name" value="Ig-like_dom_sf"/>
</dbReference>
<sequence length="182" mass="20570">VASVYSEDMFGIVGETFTFPVELKQRTEEITWNKDKDKVAERDGQKPPTYFGPLQGRSMLKENGNLTIFNLEKSDAGTYELHYWGSTKEGSLKFILAVLDPPSEPKISHSVDGDNLVLNCTSDFQRPVTYTWKLSNDDEHSRQSQEFSIPIKNIDATKKATCFITFSQTEKSSEISLIQCIS</sequence>
<dbReference type="PANTHER" id="PTHR12080">
    <property type="entry name" value="SIGNALING LYMPHOCYTIC ACTIVATION MOLECULE"/>
    <property type="match status" value="1"/>
</dbReference>
<dbReference type="InterPro" id="IPR003599">
    <property type="entry name" value="Ig_sub"/>
</dbReference>
<dbReference type="EMBL" id="VYZC01000045">
    <property type="protein sequence ID" value="NWS95812.1"/>
    <property type="molecule type" value="Genomic_DNA"/>
</dbReference>
<comment type="caution">
    <text evidence="6">The sequence shown here is derived from an EMBL/GenBank/DDBJ whole genome shotgun (WGS) entry which is preliminary data.</text>
</comment>
<dbReference type="InterPro" id="IPR013783">
    <property type="entry name" value="Ig-like_fold"/>
</dbReference>
<feature type="non-terminal residue" evidence="6">
    <location>
        <position position="182"/>
    </location>
</feature>
<evidence type="ECO:0000256" key="4">
    <source>
        <dbReference type="ARBA" id="ARBA00023180"/>
    </source>
</evidence>
<keyword evidence="4" id="KW-0325">Glycoprotein</keyword>
<dbReference type="Proteomes" id="UP000525714">
    <property type="component" value="Unassembled WGS sequence"/>
</dbReference>
<feature type="domain" description="Immunoglobulin" evidence="5">
    <location>
        <begin position="6"/>
        <end position="99"/>
    </location>
</feature>
<dbReference type="PANTHER" id="PTHR12080:SF55">
    <property type="entry name" value="LYMPHOCYTE FUNCTION-ASSOCIATED ANTIGEN 3"/>
    <property type="match status" value="1"/>
</dbReference>
<comment type="subcellular location">
    <subcellularLocation>
        <location evidence="1">Membrane</location>
    </subcellularLocation>
</comment>
<keyword evidence="3" id="KW-0472">Membrane</keyword>
<accession>A0A7K5JR98</accession>
<evidence type="ECO:0000256" key="2">
    <source>
        <dbReference type="ARBA" id="ARBA00022729"/>
    </source>
</evidence>
<organism evidence="6 7">
    <name type="scientific">Mionectes macconnelli</name>
    <name type="common">McConnell's flycatcher</name>
    <dbReference type="NCBI Taxonomy" id="254557"/>
    <lineage>
        <taxon>Eukaryota</taxon>
        <taxon>Metazoa</taxon>
        <taxon>Chordata</taxon>
        <taxon>Craniata</taxon>
        <taxon>Vertebrata</taxon>
        <taxon>Euteleostomi</taxon>
        <taxon>Archelosauria</taxon>
        <taxon>Archosauria</taxon>
        <taxon>Dinosauria</taxon>
        <taxon>Saurischia</taxon>
        <taxon>Theropoda</taxon>
        <taxon>Coelurosauria</taxon>
        <taxon>Aves</taxon>
        <taxon>Neognathae</taxon>
        <taxon>Neoaves</taxon>
        <taxon>Telluraves</taxon>
        <taxon>Australaves</taxon>
        <taxon>Passeriformes</taxon>
        <taxon>Tyrannidae</taxon>
        <taxon>Mionectes</taxon>
    </lineage>
</organism>
<keyword evidence="2" id="KW-0732">Signal</keyword>
<gene>
    <name evidence="6" type="primary">Cd58</name>
    <name evidence="6" type="ORF">MIOMAC_R12340</name>
</gene>
<dbReference type="SUPFAM" id="SSF48726">
    <property type="entry name" value="Immunoglobulin"/>
    <property type="match status" value="1"/>
</dbReference>
<dbReference type="InterPro" id="IPR015631">
    <property type="entry name" value="CD2/SLAM_rcpt"/>
</dbReference>
<reference evidence="6 7" key="1">
    <citation type="submission" date="2019-09" db="EMBL/GenBank/DDBJ databases">
        <title>Bird 10,000 Genomes (B10K) Project - Family phase.</title>
        <authorList>
            <person name="Zhang G."/>
        </authorList>
    </citation>
    <scope>NUCLEOTIDE SEQUENCE [LARGE SCALE GENOMIC DNA]</scope>
    <source>
        <strain evidence="6">B10K-DU-003-16</strain>
        <tissue evidence="6">Mixed tissue sample</tissue>
    </source>
</reference>
<feature type="non-terminal residue" evidence="6">
    <location>
        <position position="1"/>
    </location>
</feature>
<evidence type="ECO:0000256" key="1">
    <source>
        <dbReference type="ARBA" id="ARBA00004370"/>
    </source>
</evidence>
<dbReference type="AlphaFoldDB" id="A0A7K5JR98"/>
<proteinExistence type="predicted"/>
<evidence type="ECO:0000313" key="6">
    <source>
        <dbReference type="EMBL" id="NWS95812.1"/>
    </source>
</evidence>
<protein>
    <submittedName>
        <fullName evidence="6">LFA3 protein</fullName>
    </submittedName>
</protein>
<evidence type="ECO:0000256" key="3">
    <source>
        <dbReference type="ARBA" id="ARBA00023136"/>
    </source>
</evidence>